<evidence type="ECO:0000313" key="1">
    <source>
        <dbReference type="EMBL" id="MQL71938.1"/>
    </source>
</evidence>
<organism evidence="1 2">
    <name type="scientific">Colocasia esculenta</name>
    <name type="common">Wild taro</name>
    <name type="synonym">Arum esculentum</name>
    <dbReference type="NCBI Taxonomy" id="4460"/>
    <lineage>
        <taxon>Eukaryota</taxon>
        <taxon>Viridiplantae</taxon>
        <taxon>Streptophyta</taxon>
        <taxon>Embryophyta</taxon>
        <taxon>Tracheophyta</taxon>
        <taxon>Spermatophyta</taxon>
        <taxon>Magnoliopsida</taxon>
        <taxon>Liliopsida</taxon>
        <taxon>Araceae</taxon>
        <taxon>Aroideae</taxon>
        <taxon>Colocasieae</taxon>
        <taxon>Colocasia</taxon>
    </lineage>
</organism>
<proteinExistence type="predicted"/>
<dbReference type="AlphaFoldDB" id="A0A843TJK2"/>
<protein>
    <submittedName>
        <fullName evidence="1">Uncharacterized protein</fullName>
    </submittedName>
</protein>
<evidence type="ECO:0000313" key="2">
    <source>
        <dbReference type="Proteomes" id="UP000652761"/>
    </source>
</evidence>
<accession>A0A843TJK2</accession>
<comment type="caution">
    <text evidence="1">The sequence shown here is derived from an EMBL/GenBank/DDBJ whole genome shotgun (WGS) entry which is preliminary data.</text>
</comment>
<dbReference type="OrthoDB" id="19798at2759"/>
<dbReference type="EMBL" id="NMUH01000113">
    <property type="protein sequence ID" value="MQL71938.1"/>
    <property type="molecule type" value="Genomic_DNA"/>
</dbReference>
<name>A0A843TJK2_COLES</name>
<dbReference type="Proteomes" id="UP000652761">
    <property type="component" value="Unassembled WGS sequence"/>
</dbReference>
<sequence>MHHHLLQQGMPIPFARWVMELRMSRDGEGCQNLQLRRRHSRQNWCYWLQWDWAWELGGVLYASETLGLIINRPLVKPGQKSGGHDTLGQVCIWIYLWIDDNDIVEFLGQVGSVTAICFTCFLVRCVVSTAALGEEVSTCSDWLCPLHTYPSSLRLGLLHLAARNSSSCS</sequence>
<reference evidence="1" key="1">
    <citation type="submission" date="2017-07" db="EMBL/GenBank/DDBJ databases">
        <title>Taro Niue Genome Assembly and Annotation.</title>
        <authorList>
            <person name="Atibalentja N."/>
            <person name="Keating K."/>
            <person name="Fields C.J."/>
        </authorList>
    </citation>
    <scope>NUCLEOTIDE SEQUENCE</scope>
    <source>
        <strain evidence="1">Niue_2</strain>
        <tissue evidence="1">Leaf</tissue>
    </source>
</reference>
<keyword evidence="2" id="KW-1185">Reference proteome</keyword>
<gene>
    <name evidence="1" type="ORF">Taro_004248</name>
</gene>